<sequence length="253" mass="27469">MRVVFVNGNPENAAVWDPLCDELRGIDAVRLSLPGFGAPVPEDFGCAVIEYRDWLVDRLEAIGEPVHLVGHDLGGSTVVSVAMKRPDLLRSWVSDSLGVFHPDYVWHDLAQQWQTPGVGEASVARLMGGSLEERADRMMARGIPRPVALRMAPAQGPEMGRAILAFYRSAAQPVMAELGRDLAEAARRPGLAIIPTEDPFGGSEAMRYESAAKAGAETAVLRDLGHWWMVQDPARGARVLTSFWAGCAKADSR</sequence>
<evidence type="ECO:0000259" key="1">
    <source>
        <dbReference type="Pfam" id="PF12697"/>
    </source>
</evidence>
<proteinExistence type="predicted"/>
<reference evidence="3" key="1">
    <citation type="journal article" date="2019" name="Int. J. Syst. Evol. Microbiol.">
        <title>The Global Catalogue of Microorganisms (GCM) 10K type strain sequencing project: providing services to taxonomists for standard genome sequencing and annotation.</title>
        <authorList>
            <consortium name="The Broad Institute Genomics Platform"/>
            <consortium name="The Broad Institute Genome Sequencing Center for Infectious Disease"/>
            <person name="Wu L."/>
            <person name="Ma J."/>
        </authorList>
    </citation>
    <scope>NUCLEOTIDE SEQUENCE [LARGE SCALE GENOMIC DNA]</scope>
    <source>
        <strain evidence="3">JCM 16373</strain>
    </source>
</reference>
<dbReference type="InterPro" id="IPR000073">
    <property type="entry name" value="AB_hydrolase_1"/>
</dbReference>
<accession>A0ABP6CQS8</accession>
<keyword evidence="2" id="KW-0378">Hydrolase</keyword>
<evidence type="ECO:0000313" key="2">
    <source>
        <dbReference type="EMBL" id="GAA2622139.1"/>
    </source>
</evidence>
<dbReference type="Proteomes" id="UP001501447">
    <property type="component" value="Unassembled WGS sequence"/>
</dbReference>
<dbReference type="EMBL" id="BAAARJ010000012">
    <property type="protein sequence ID" value="GAA2622139.1"/>
    <property type="molecule type" value="Genomic_DNA"/>
</dbReference>
<dbReference type="Gene3D" id="3.40.50.1820">
    <property type="entry name" value="alpha/beta hydrolase"/>
    <property type="match status" value="1"/>
</dbReference>
<dbReference type="InterPro" id="IPR050266">
    <property type="entry name" value="AB_hydrolase_sf"/>
</dbReference>
<dbReference type="PANTHER" id="PTHR43798:SF33">
    <property type="entry name" value="HYDROLASE, PUTATIVE (AFU_ORTHOLOGUE AFUA_2G14860)-RELATED"/>
    <property type="match status" value="1"/>
</dbReference>
<dbReference type="SUPFAM" id="SSF53474">
    <property type="entry name" value="alpha/beta-Hydrolases"/>
    <property type="match status" value="1"/>
</dbReference>
<evidence type="ECO:0000313" key="3">
    <source>
        <dbReference type="Proteomes" id="UP001501447"/>
    </source>
</evidence>
<gene>
    <name evidence="2" type="ORF">GCM10009863_40310</name>
</gene>
<dbReference type="RefSeq" id="WP_344567717.1">
    <property type="nucleotide sequence ID" value="NZ_BAAARJ010000012.1"/>
</dbReference>
<dbReference type="GO" id="GO:0016787">
    <property type="term" value="F:hydrolase activity"/>
    <property type="evidence" value="ECO:0007669"/>
    <property type="project" value="UniProtKB-KW"/>
</dbReference>
<organism evidence="2 3">
    <name type="scientific">Streptomyces axinellae</name>
    <dbReference type="NCBI Taxonomy" id="552788"/>
    <lineage>
        <taxon>Bacteria</taxon>
        <taxon>Bacillati</taxon>
        <taxon>Actinomycetota</taxon>
        <taxon>Actinomycetes</taxon>
        <taxon>Kitasatosporales</taxon>
        <taxon>Streptomycetaceae</taxon>
        <taxon>Streptomyces</taxon>
    </lineage>
</organism>
<protein>
    <submittedName>
        <fullName evidence="2">Alpha/beta fold hydrolase</fullName>
    </submittedName>
</protein>
<name>A0ABP6CQS8_9ACTN</name>
<dbReference type="PANTHER" id="PTHR43798">
    <property type="entry name" value="MONOACYLGLYCEROL LIPASE"/>
    <property type="match status" value="1"/>
</dbReference>
<keyword evidence="3" id="KW-1185">Reference proteome</keyword>
<feature type="domain" description="AB hydrolase-1" evidence="1">
    <location>
        <begin position="3"/>
        <end position="236"/>
    </location>
</feature>
<dbReference type="Pfam" id="PF12697">
    <property type="entry name" value="Abhydrolase_6"/>
    <property type="match status" value="1"/>
</dbReference>
<dbReference type="InterPro" id="IPR029058">
    <property type="entry name" value="AB_hydrolase_fold"/>
</dbReference>
<comment type="caution">
    <text evidence="2">The sequence shown here is derived from an EMBL/GenBank/DDBJ whole genome shotgun (WGS) entry which is preliminary data.</text>
</comment>